<feature type="signal peptide" evidence="2">
    <location>
        <begin position="1"/>
        <end position="21"/>
    </location>
</feature>
<evidence type="ECO:0000256" key="1">
    <source>
        <dbReference type="SAM" id="MobiDB-lite"/>
    </source>
</evidence>
<dbReference type="AlphaFoldDB" id="A0A7Y9RRH0"/>
<sequence length="136" mass="13774">MRTRVPTTSLLPAVLAGLLLAGCGGDGASQAGDGADDAVPSDGSSVGQSASPAALPQPQCSEVWVTGATLPAGYELCYDGEARVAPDGAYCEVGKPLVTHAGRWWAVRGGEVQEATTDGRLVEDPGYAADLRTCRG</sequence>
<organism evidence="3 4">
    <name type="scientific">Nocardioides perillae</name>
    <dbReference type="NCBI Taxonomy" id="1119534"/>
    <lineage>
        <taxon>Bacteria</taxon>
        <taxon>Bacillati</taxon>
        <taxon>Actinomycetota</taxon>
        <taxon>Actinomycetes</taxon>
        <taxon>Propionibacteriales</taxon>
        <taxon>Nocardioidaceae</taxon>
        <taxon>Nocardioides</taxon>
    </lineage>
</organism>
<evidence type="ECO:0008006" key="5">
    <source>
        <dbReference type="Google" id="ProtNLM"/>
    </source>
</evidence>
<keyword evidence="4" id="KW-1185">Reference proteome</keyword>
<feature type="region of interest" description="Disordered" evidence="1">
    <location>
        <begin position="29"/>
        <end position="58"/>
    </location>
</feature>
<dbReference type="Proteomes" id="UP000544110">
    <property type="component" value="Unassembled WGS sequence"/>
</dbReference>
<proteinExistence type="predicted"/>
<feature type="chain" id="PRO_5039479123" description="Lipoprotein" evidence="2">
    <location>
        <begin position="22"/>
        <end position="136"/>
    </location>
</feature>
<comment type="caution">
    <text evidence="3">The sequence shown here is derived from an EMBL/GenBank/DDBJ whole genome shotgun (WGS) entry which is preliminary data.</text>
</comment>
<dbReference type="RefSeq" id="WP_179517708.1">
    <property type="nucleotide sequence ID" value="NZ_JACCAC010000001.1"/>
</dbReference>
<feature type="compositionally biased region" description="Polar residues" evidence="1">
    <location>
        <begin position="42"/>
        <end position="51"/>
    </location>
</feature>
<accession>A0A7Y9RRH0</accession>
<reference evidence="3 4" key="1">
    <citation type="submission" date="2020-07" db="EMBL/GenBank/DDBJ databases">
        <title>Sequencing the genomes of 1000 actinobacteria strains.</title>
        <authorList>
            <person name="Klenk H.-P."/>
        </authorList>
    </citation>
    <scope>NUCLEOTIDE SEQUENCE [LARGE SCALE GENOMIC DNA]</scope>
    <source>
        <strain evidence="3 4">DSM 24552</strain>
    </source>
</reference>
<protein>
    <recommendedName>
        <fullName evidence="5">Lipoprotein</fullName>
    </recommendedName>
</protein>
<dbReference type="PROSITE" id="PS51257">
    <property type="entry name" value="PROKAR_LIPOPROTEIN"/>
    <property type="match status" value="1"/>
</dbReference>
<keyword evidence="2" id="KW-0732">Signal</keyword>
<name>A0A7Y9RRH0_9ACTN</name>
<evidence type="ECO:0000256" key="2">
    <source>
        <dbReference type="SAM" id="SignalP"/>
    </source>
</evidence>
<evidence type="ECO:0000313" key="3">
    <source>
        <dbReference type="EMBL" id="NYG55222.1"/>
    </source>
</evidence>
<evidence type="ECO:0000313" key="4">
    <source>
        <dbReference type="Proteomes" id="UP000544110"/>
    </source>
</evidence>
<gene>
    <name evidence="3" type="ORF">BJ989_001526</name>
</gene>
<dbReference type="EMBL" id="JACCAC010000001">
    <property type="protein sequence ID" value="NYG55222.1"/>
    <property type="molecule type" value="Genomic_DNA"/>
</dbReference>